<dbReference type="eggNOG" id="COG4206">
    <property type="taxonomic scope" value="Bacteria"/>
</dbReference>
<evidence type="ECO:0000259" key="2">
    <source>
        <dbReference type="Pfam" id="PF11557"/>
    </source>
</evidence>
<protein>
    <recommendedName>
        <fullName evidence="2">Solitary outer membrane autotransporter-like beta-barrel domain-containing protein</fullName>
    </recommendedName>
</protein>
<dbReference type="OrthoDB" id="6080400at2"/>
<name>A0A095ULY2_9GAMM</name>
<sequence>MARYLILLFCLFSAPGRAATPLDNVIRLGLAESYATAVLLTGGNAVRFGFWDFNPNDVVGLENEDLGSLEAQQIRQRIRTFSLPYTWNTPLGEKDNTLVLGVKAAYLGQVQETQIVSSNNLAKDSIDSSVTTLTAGGELRHRATDHLGLAVGMNLNLQRYRNSTDFNTPESQALAPLVDGLITNYSANAWQAEPHVRATWFVGGRDTEVKLISDFHYMRGRTFDTDRAAHEVQPEAWYWSNGVRWRHPYVTRFLPGQNVWMQASRYDLGGDLGDALGNHYYYEAGVGWLLDVRKINIPFVDNVGIGINLNYGSVLRGGTLVLLFNEK</sequence>
<dbReference type="Pfam" id="PF11557">
    <property type="entry name" value="Omp_AT"/>
    <property type="match status" value="1"/>
</dbReference>
<evidence type="ECO:0000256" key="1">
    <source>
        <dbReference type="SAM" id="SignalP"/>
    </source>
</evidence>
<comment type="caution">
    <text evidence="3">The sequence shown here is derived from an EMBL/GenBank/DDBJ whole genome shotgun (WGS) entry which is preliminary data.</text>
</comment>
<feature type="domain" description="Solitary outer membrane autotransporter-like beta-barrel" evidence="2">
    <location>
        <begin position="11"/>
        <end position="326"/>
    </location>
</feature>
<organism evidence="3 4">
    <name type="scientific">Alcanivorax nanhaiticus</name>
    <dbReference type="NCBI Taxonomy" id="1177154"/>
    <lineage>
        <taxon>Bacteria</taxon>
        <taxon>Pseudomonadati</taxon>
        <taxon>Pseudomonadota</taxon>
        <taxon>Gammaproteobacteria</taxon>
        <taxon>Oceanospirillales</taxon>
        <taxon>Alcanivoracaceae</taxon>
        <taxon>Alcanivorax</taxon>
    </lineage>
</organism>
<dbReference type="STRING" id="1177154.Y5S_03161"/>
<reference evidence="3 4" key="1">
    <citation type="submission" date="2012-09" db="EMBL/GenBank/DDBJ databases">
        <title>Genome Sequence of alkane-degrading Bacterium Alcanivorax sp. 19-m-6.</title>
        <authorList>
            <person name="Lai Q."/>
            <person name="Shao Z."/>
        </authorList>
    </citation>
    <scope>NUCLEOTIDE SEQUENCE [LARGE SCALE GENOMIC DNA]</scope>
    <source>
        <strain evidence="3 4">19-m-6</strain>
    </source>
</reference>
<evidence type="ECO:0000313" key="4">
    <source>
        <dbReference type="Proteomes" id="UP000029444"/>
    </source>
</evidence>
<dbReference type="AlphaFoldDB" id="A0A095ULY2"/>
<keyword evidence="4" id="KW-1185">Reference proteome</keyword>
<evidence type="ECO:0000313" key="3">
    <source>
        <dbReference type="EMBL" id="KGD63525.1"/>
    </source>
</evidence>
<dbReference type="Proteomes" id="UP000029444">
    <property type="component" value="Unassembled WGS sequence"/>
</dbReference>
<gene>
    <name evidence="3" type="ORF">Y5S_03161</name>
</gene>
<feature type="signal peptide" evidence="1">
    <location>
        <begin position="1"/>
        <end position="18"/>
    </location>
</feature>
<dbReference type="PATRIC" id="fig|1177154.3.peg.3203"/>
<proteinExistence type="predicted"/>
<accession>A0A095ULY2</accession>
<dbReference type="EMBL" id="ARXV01000016">
    <property type="protein sequence ID" value="KGD63525.1"/>
    <property type="molecule type" value="Genomic_DNA"/>
</dbReference>
<dbReference type="InterPro" id="IPR021621">
    <property type="entry name" value="Omp_AT"/>
</dbReference>
<dbReference type="RefSeq" id="WP_035234434.1">
    <property type="nucleotide sequence ID" value="NZ_ARXV01000016.1"/>
</dbReference>
<feature type="chain" id="PRO_5001910288" description="Solitary outer membrane autotransporter-like beta-barrel domain-containing protein" evidence="1">
    <location>
        <begin position="19"/>
        <end position="327"/>
    </location>
</feature>
<keyword evidence="1" id="KW-0732">Signal</keyword>